<comment type="caution">
    <text evidence="1">The sequence shown here is derived from an EMBL/GenBank/DDBJ whole genome shotgun (WGS) entry which is preliminary data.</text>
</comment>
<dbReference type="InterPro" id="IPR016541">
    <property type="entry name" value="UCP008505"/>
</dbReference>
<evidence type="ECO:0000313" key="1">
    <source>
        <dbReference type="EMBL" id="REJ24799.1"/>
    </source>
</evidence>
<dbReference type="Proteomes" id="UP000257014">
    <property type="component" value="Unassembled WGS sequence"/>
</dbReference>
<dbReference type="SUPFAM" id="SSF88723">
    <property type="entry name" value="PIN domain-like"/>
    <property type="match status" value="1"/>
</dbReference>
<dbReference type="PIRSF" id="PIRSF008505">
    <property type="entry name" value="UCP008505"/>
    <property type="match status" value="1"/>
</dbReference>
<dbReference type="Gene3D" id="3.40.50.1010">
    <property type="entry name" value="5'-nuclease"/>
    <property type="match status" value="1"/>
</dbReference>
<name>A0A3E0JX42_9BACI</name>
<evidence type="ECO:0000313" key="2">
    <source>
        <dbReference type="Proteomes" id="UP000257014"/>
    </source>
</evidence>
<gene>
    <name evidence="1" type="ORF">C6P37_15560</name>
</gene>
<dbReference type="RefSeq" id="WP_276644707.1">
    <property type="nucleotide sequence ID" value="NZ_QEVZ01000058.1"/>
</dbReference>
<sequence>MSGGRVYLLDANIFIDAYKKYYAFDIVPSFWEKIKQQAEAGRIISIDRVKDEIDRYHEEDELKIWVNQVFGRWFVSTDNEEVIESCREIINWAYHQSQFTDAAKNEFASVADSWLIACAKTYNCALVSWERHRPEKKSRIPMPNVCLAFHIPYIGNTFDWLRELRVKI</sequence>
<organism evidence="1 2">
    <name type="scientific">Caldibacillus debilis</name>
    <dbReference type="NCBI Taxonomy" id="301148"/>
    <lineage>
        <taxon>Bacteria</taxon>
        <taxon>Bacillati</taxon>
        <taxon>Bacillota</taxon>
        <taxon>Bacilli</taxon>
        <taxon>Bacillales</taxon>
        <taxon>Bacillaceae</taxon>
        <taxon>Caldibacillus</taxon>
    </lineage>
</organism>
<dbReference type="EMBL" id="QEWE01000036">
    <property type="protein sequence ID" value="REJ24799.1"/>
    <property type="molecule type" value="Genomic_DNA"/>
</dbReference>
<protein>
    <submittedName>
        <fullName evidence="1">DUF4411 domain-containing protein</fullName>
    </submittedName>
</protein>
<dbReference type="Pfam" id="PF14367">
    <property type="entry name" value="DUF4411"/>
    <property type="match status" value="1"/>
</dbReference>
<reference evidence="1 2" key="1">
    <citation type="submission" date="2018-03" db="EMBL/GenBank/DDBJ databases">
        <authorList>
            <person name="Keele B.F."/>
        </authorList>
    </citation>
    <scope>NUCLEOTIDE SEQUENCE [LARGE SCALE GENOMIC DNA]</scope>
    <source>
        <strain evidence="1">ZCTH4_d</strain>
    </source>
</reference>
<proteinExistence type="predicted"/>
<dbReference type="AlphaFoldDB" id="A0A3E0JX42"/>
<accession>A0A3E0JX42</accession>
<dbReference type="InterPro" id="IPR029060">
    <property type="entry name" value="PIN-like_dom_sf"/>
</dbReference>